<dbReference type="GO" id="GO:0003796">
    <property type="term" value="F:lysozyme activity"/>
    <property type="evidence" value="ECO:0007669"/>
    <property type="project" value="UniProtKB-EC"/>
</dbReference>
<dbReference type="GO" id="GO:0042742">
    <property type="term" value="P:defense response to bacterium"/>
    <property type="evidence" value="ECO:0007669"/>
    <property type="project" value="UniProtKB-KW"/>
</dbReference>
<evidence type="ECO:0000256" key="4">
    <source>
        <dbReference type="ARBA" id="ARBA00023157"/>
    </source>
</evidence>
<dbReference type="PROSITE" id="PS51348">
    <property type="entry name" value="GLYCOSYL_HYDROL_F22_2"/>
    <property type="match status" value="1"/>
</dbReference>
<evidence type="ECO:0000256" key="1">
    <source>
        <dbReference type="ARBA" id="ARBA00000632"/>
    </source>
</evidence>
<comment type="similarity">
    <text evidence="6">Belongs to the glycosyl hydrolase 22 family.</text>
</comment>
<dbReference type="GO" id="GO:0031640">
    <property type="term" value="P:killing of cells of another organism"/>
    <property type="evidence" value="ECO:0007669"/>
    <property type="project" value="UniProtKB-KW"/>
</dbReference>
<gene>
    <name evidence="9" type="ORF">PSYICH_LOCUS2637</name>
</gene>
<dbReference type="PANTHER" id="PTHR11407:SF63">
    <property type="entry name" value="LYSOZYME C"/>
    <property type="match status" value="1"/>
</dbReference>
<proteinExistence type="inferred from homology"/>
<dbReference type="PANTHER" id="PTHR11407">
    <property type="entry name" value="LYSOZYME C"/>
    <property type="match status" value="1"/>
</dbReference>
<dbReference type="SMART" id="SM00263">
    <property type="entry name" value="LYZ1"/>
    <property type="match status" value="1"/>
</dbReference>
<evidence type="ECO:0000256" key="6">
    <source>
        <dbReference type="RuleBase" id="RU004440"/>
    </source>
</evidence>
<dbReference type="Proteomes" id="UP001153636">
    <property type="component" value="Chromosome 11"/>
</dbReference>
<feature type="signal peptide" evidence="7">
    <location>
        <begin position="1"/>
        <end position="17"/>
    </location>
</feature>
<name>A0A9P0CJ31_9CUCU</name>
<dbReference type="Gene3D" id="1.10.530.10">
    <property type="match status" value="1"/>
</dbReference>
<evidence type="ECO:0000256" key="3">
    <source>
        <dbReference type="ARBA" id="ARBA00022638"/>
    </source>
</evidence>
<evidence type="ECO:0000259" key="8">
    <source>
        <dbReference type="PROSITE" id="PS00128"/>
    </source>
</evidence>
<organism evidence="9 10">
    <name type="scientific">Psylliodes chrysocephalus</name>
    <dbReference type="NCBI Taxonomy" id="3402493"/>
    <lineage>
        <taxon>Eukaryota</taxon>
        <taxon>Metazoa</taxon>
        <taxon>Ecdysozoa</taxon>
        <taxon>Arthropoda</taxon>
        <taxon>Hexapoda</taxon>
        <taxon>Insecta</taxon>
        <taxon>Pterygota</taxon>
        <taxon>Neoptera</taxon>
        <taxon>Endopterygota</taxon>
        <taxon>Coleoptera</taxon>
        <taxon>Polyphaga</taxon>
        <taxon>Cucujiformia</taxon>
        <taxon>Chrysomeloidea</taxon>
        <taxon>Chrysomelidae</taxon>
        <taxon>Galerucinae</taxon>
        <taxon>Alticini</taxon>
        <taxon>Psylliodes</taxon>
    </lineage>
</organism>
<dbReference type="EMBL" id="OV651823">
    <property type="protein sequence ID" value="CAH1101008.1"/>
    <property type="molecule type" value="Genomic_DNA"/>
</dbReference>
<dbReference type="AlphaFoldDB" id="A0A9P0CJ31"/>
<evidence type="ECO:0000313" key="10">
    <source>
        <dbReference type="Proteomes" id="UP001153636"/>
    </source>
</evidence>
<keyword evidence="4" id="KW-1015">Disulfide bond</keyword>
<keyword evidence="7" id="KW-0732">Signal</keyword>
<keyword evidence="5" id="KW-0378">Hydrolase</keyword>
<feature type="chain" id="PRO_5040125964" description="lysozyme" evidence="7">
    <location>
        <begin position="18"/>
        <end position="134"/>
    </location>
</feature>
<keyword evidence="3" id="KW-0929">Antimicrobial</keyword>
<keyword evidence="5" id="KW-0326">Glycosidase</keyword>
<sequence>MLFNLTILITVLVIAYSKIYERCDLAKDLLHVHHIPSEQIPTWICIASHGSNFDTRDEKNVTGEYGLFQIPRKIWCGNVTIGCNALCSNFTDDEIEDDVECVKKIYKNSGFGGWNIYYQHCKGNQENLIKDCHF</sequence>
<feature type="domain" description="Glycosyl hydrolases family 22 (GH22)" evidence="8">
    <location>
        <begin position="83"/>
        <end position="101"/>
    </location>
</feature>
<dbReference type="SUPFAM" id="SSF53955">
    <property type="entry name" value="Lysozyme-like"/>
    <property type="match status" value="1"/>
</dbReference>
<dbReference type="InterPro" id="IPR023346">
    <property type="entry name" value="Lysozyme-like_dom_sf"/>
</dbReference>
<reference evidence="9" key="1">
    <citation type="submission" date="2022-01" db="EMBL/GenBank/DDBJ databases">
        <authorList>
            <person name="King R."/>
        </authorList>
    </citation>
    <scope>NUCLEOTIDE SEQUENCE</scope>
</reference>
<dbReference type="OrthoDB" id="17373at2759"/>
<dbReference type="InterPro" id="IPR019799">
    <property type="entry name" value="Glyco_hydro_22_CS"/>
</dbReference>
<evidence type="ECO:0000256" key="2">
    <source>
        <dbReference type="ARBA" id="ARBA00012732"/>
    </source>
</evidence>
<evidence type="ECO:0000313" key="9">
    <source>
        <dbReference type="EMBL" id="CAH1101008.1"/>
    </source>
</evidence>
<dbReference type="Pfam" id="PF00062">
    <property type="entry name" value="Lys"/>
    <property type="match status" value="1"/>
</dbReference>
<dbReference type="EC" id="3.2.1.17" evidence="2"/>
<comment type="catalytic activity">
    <reaction evidence="1">
        <text>Hydrolysis of (1-&gt;4)-beta-linkages between N-acetylmuramic acid and N-acetyl-D-glucosamine residues in a peptidoglycan and between N-acetyl-D-glucosamine residues in chitodextrins.</text>
        <dbReference type="EC" id="3.2.1.17"/>
    </reaction>
</comment>
<dbReference type="InterPro" id="IPR001916">
    <property type="entry name" value="Glyco_hydro_22"/>
</dbReference>
<keyword evidence="10" id="KW-1185">Reference proteome</keyword>
<dbReference type="PROSITE" id="PS00128">
    <property type="entry name" value="GLYCOSYL_HYDROL_F22_1"/>
    <property type="match status" value="1"/>
</dbReference>
<dbReference type="PRINTS" id="PR00135">
    <property type="entry name" value="LYZLACT"/>
</dbReference>
<evidence type="ECO:0000256" key="7">
    <source>
        <dbReference type="SAM" id="SignalP"/>
    </source>
</evidence>
<protein>
    <recommendedName>
        <fullName evidence="2">lysozyme</fullName>
        <ecNumber evidence="2">3.2.1.17</ecNumber>
    </recommendedName>
</protein>
<accession>A0A9P0CJ31</accession>
<evidence type="ECO:0000256" key="5">
    <source>
        <dbReference type="ARBA" id="ARBA00023295"/>
    </source>
</evidence>
<keyword evidence="3" id="KW-0081">Bacteriolytic enzyme</keyword>